<keyword evidence="1" id="KW-0560">Oxidoreductase</keyword>
<dbReference type="PANTHER" id="PTHR10366">
    <property type="entry name" value="NAD DEPENDENT EPIMERASE/DEHYDRATASE"/>
    <property type="match status" value="1"/>
</dbReference>
<dbReference type="OrthoDB" id="2735536at2759"/>
<name>A0A368SCR3_SETIT</name>
<evidence type="ECO:0000259" key="2">
    <source>
        <dbReference type="Pfam" id="PF01370"/>
    </source>
</evidence>
<dbReference type="STRING" id="4555.A0A368SCR3"/>
<evidence type="ECO:0000313" key="3">
    <source>
        <dbReference type="EMBL" id="RCV40236.1"/>
    </source>
</evidence>
<dbReference type="Pfam" id="PF01370">
    <property type="entry name" value="Epimerase"/>
    <property type="match status" value="1"/>
</dbReference>
<evidence type="ECO:0000256" key="1">
    <source>
        <dbReference type="ARBA" id="ARBA00023002"/>
    </source>
</evidence>
<dbReference type="AlphaFoldDB" id="A0A368SCR3"/>
<dbReference type="InterPro" id="IPR050425">
    <property type="entry name" value="NAD(P)_dehydrat-like"/>
</dbReference>
<organism evidence="3">
    <name type="scientific">Setaria italica</name>
    <name type="common">Foxtail millet</name>
    <name type="synonym">Panicum italicum</name>
    <dbReference type="NCBI Taxonomy" id="4555"/>
    <lineage>
        <taxon>Eukaryota</taxon>
        <taxon>Viridiplantae</taxon>
        <taxon>Streptophyta</taxon>
        <taxon>Embryophyta</taxon>
        <taxon>Tracheophyta</taxon>
        <taxon>Spermatophyta</taxon>
        <taxon>Magnoliopsida</taxon>
        <taxon>Liliopsida</taxon>
        <taxon>Poales</taxon>
        <taxon>Poaceae</taxon>
        <taxon>PACMAD clade</taxon>
        <taxon>Panicoideae</taxon>
        <taxon>Panicodae</taxon>
        <taxon>Paniceae</taxon>
        <taxon>Cenchrinae</taxon>
        <taxon>Setaria</taxon>
    </lineage>
</organism>
<gene>
    <name evidence="3" type="ORF">SETIT_9G036600v2</name>
</gene>
<dbReference type="CDD" id="cd08958">
    <property type="entry name" value="FR_SDR_e"/>
    <property type="match status" value="1"/>
</dbReference>
<dbReference type="InterPro" id="IPR036291">
    <property type="entry name" value="NAD(P)-bd_dom_sf"/>
</dbReference>
<protein>
    <recommendedName>
        <fullName evidence="2">NAD-dependent epimerase/dehydratase domain-containing protein</fullName>
    </recommendedName>
</protein>
<reference evidence="3" key="1">
    <citation type="journal article" date="2012" name="Nat. Biotechnol.">
        <title>Reference genome sequence of the model plant Setaria.</title>
        <authorList>
            <person name="Bennetzen J.L."/>
            <person name="Schmutz J."/>
            <person name="Wang H."/>
            <person name="Percifield R."/>
            <person name="Hawkins J."/>
            <person name="Pontaroli A.C."/>
            <person name="Estep M."/>
            <person name="Feng L."/>
            <person name="Vaughn J.N."/>
            <person name="Grimwood J."/>
            <person name="Jenkins J."/>
            <person name="Barry K."/>
            <person name="Lindquist E."/>
            <person name="Hellsten U."/>
            <person name="Deshpande S."/>
            <person name="Wang X."/>
            <person name="Wu X."/>
            <person name="Mitros T."/>
            <person name="Triplett J."/>
            <person name="Yang X."/>
            <person name="Ye C.Y."/>
            <person name="Mauro-Herrera M."/>
            <person name="Wang L."/>
            <person name="Li P."/>
            <person name="Sharma M."/>
            <person name="Sharma R."/>
            <person name="Ronald P.C."/>
            <person name="Panaud O."/>
            <person name="Kellogg E.A."/>
            <person name="Brutnell T.P."/>
            <person name="Doust A.N."/>
            <person name="Tuskan G.A."/>
            <person name="Rokhsar D."/>
            <person name="Devos K.M."/>
        </authorList>
    </citation>
    <scope>NUCLEOTIDE SEQUENCE [LARGE SCALE GENOMIC DNA]</scope>
    <source>
        <strain evidence="3">Yugu1</strain>
    </source>
</reference>
<dbReference type="FunFam" id="3.40.50.720:FF:000219">
    <property type="entry name" value="Cinnamoyl-CoA reductase 1"/>
    <property type="match status" value="1"/>
</dbReference>
<dbReference type="InterPro" id="IPR001509">
    <property type="entry name" value="Epimerase_deHydtase"/>
</dbReference>
<dbReference type="Gene3D" id="3.40.50.720">
    <property type="entry name" value="NAD(P)-binding Rossmann-like Domain"/>
    <property type="match status" value="1"/>
</dbReference>
<dbReference type="PANTHER" id="PTHR10366:SF369">
    <property type="entry name" value="CINNAMOYL-COA REDUCTASE-LIKE PROTEIN"/>
    <property type="match status" value="1"/>
</dbReference>
<dbReference type="EMBL" id="CM003536">
    <property type="protein sequence ID" value="RCV40236.1"/>
    <property type="molecule type" value="Genomic_DNA"/>
</dbReference>
<feature type="domain" description="NAD-dependent epimerase/dehydratase" evidence="2">
    <location>
        <begin position="11"/>
        <end position="254"/>
    </location>
</feature>
<accession>A0A368SCR3</accession>
<dbReference type="SUPFAM" id="SSF51735">
    <property type="entry name" value="NAD(P)-binding Rossmann-fold domains"/>
    <property type="match status" value="1"/>
</dbReference>
<dbReference type="GO" id="GO:0016491">
    <property type="term" value="F:oxidoreductase activity"/>
    <property type="evidence" value="ECO:0007669"/>
    <property type="project" value="UniProtKB-KW"/>
</dbReference>
<reference evidence="3" key="2">
    <citation type="submission" date="2015-07" db="EMBL/GenBank/DDBJ databases">
        <authorList>
            <person name="Noorani M."/>
        </authorList>
    </citation>
    <scope>NUCLEOTIDE SEQUENCE</scope>
    <source>
        <strain evidence="3">Yugu1</strain>
    </source>
</reference>
<sequence>MASGEGKGETVLVTGASGFIGSTLVRRLLDRGYNVRAGVLNPGDKAETDHLLALAAGAGEGRMSIFRCDLLDGAALIDAARGCAGVFHLASPCTVDAVKDPQNQLMVPAVEGTLNVLRAAKEAGSVRRVVVTSSISAIVPSPGWPAGEVRDERCWTDIDYCEKNGVWYPASKTLAEKAAWKFAEEEGLDVVVVNPGTVLGPMIPPTINASMAMFRRLLEGCTEEYADFFMGPVHVEDVALAHILVFENPSASGRHICVESISHWSDFAAKVAELYPNLNVPKYATIQIPSHTFFFSFHVGLWDSGRAISGLPEDTQPGLVRAEVGSKKLIALGLQISPVEKIIRDAVESLKSRGYIS</sequence>
<proteinExistence type="predicted"/>